<dbReference type="InterPro" id="IPR036259">
    <property type="entry name" value="MFS_trans_sf"/>
</dbReference>
<evidence type="ECO:0000256" key="4">
    <source>
        <dbReference type="ARBA" id="ARBA00022989"/>
    </source>
</evidence>
<feature type="domain" description="Major facilitator superfamily (MFS) profile" evidence="7">
    <location>
        <begin position="15"/>
        <end position="446"/>
    </location>
</feature>
<feature type="transmembrane region" description="Helical" evidence="6">
    <location>
        <begin position="423"/>
        <end position="441"/>
    </location>
</feature>
<dbReference type="GO" id="GO:0022857">
    <property type="term" value="F:transmembrane transporter activity"/>
    <property type="evidence" value="ECO:0007669"/>
    <property type="project" value="InterPro"/>
</dbReference>
<proteinExistence type="predicted"/>
<comment type="caution">
    <text evidence="8">The sequence shown here is derived from an EMBL/GenBank/DDBJ whole genome shotgun (WGS) entry which is preliminary data.</text>
</comment>
<dbReference type="InterPro" id="IPR020846">
    <property type="entry name" value="MFS_dom"/>
</dbReference>
<evidence type="ECO:0000313" key="9">
    <source>
        <dbReference type="Proteomes" id="UP000050535"/>
    </source>
</evidence>
<dbReference type="PANTHER" id="PTHR23506">
    <property type="entry name" value="GH10249P"/>
    <property type="match status" value="1"/>
</dbReference>
<feature type="transmembrane region" description="Helical" evidence="6">
    <location>
        <begin position="52"/>
        <end position="69"/>
    </location>
</feature>
<dbReference type="AlphaFoldDB" id="A0A0P7HWG4"/>
<evidence type="ECO:0000313" key="8">
    <source>
        <dbReference type="EMBL" id="KPN31400.1"/>
    </source>
</evidence>
<keyword evidence="3 6" id="KW-0812">Transmembrane</keyword>
<dbReference type="Pfam" id="PF07690">
    <property type="entry name" value="MFS_1"/>
    <property type="match status" value="1"/>
</dbReference>
<feature type="transmembrane region" description="Helical" evidence="6">
    <location>
        <begin position="194"/>
        <end position="213"/>
    </location>
</feature>
<dbReference type="SUPFAM" id="SSF103473">
    <property type="entry name" value="MFS general substrate transporter"/>
    <property type="match status" value="1"/>
</dbReference>
<dbReference type="Proteomes" id="UP000050535">
    <property type="component" value="Unassembled WGS sequence"/>
</dbReference>
<dbReference type="Gene3D" id="1.20.1250.20">
    <property type="entry name" value="MFS general substrate transporter like domains"/>
    <property type="match status" value="2"/>
</dbReference>
<dbReference type="GO" id="GO:0016020">
    <property type="term" value="C:membrane"/>
    <property type="evidence" value="ECO:0007669"/>
    <property type="project" value="UniProtKB-SubCell"/>
</dbReference>
<dbReference type="InterPro" id="IPR050930">
    <property type="entry name" value="MFS_Vesicular_Transporter"/>
</dbReference>
<sequence>MARFGNSVALLRNREFLSLAGTAFARSQAYSTIIIALALYADAFGTSGFIEGLWGTAFALVQLFIVLPLGRKIDTGNAKRWLLAGLLINVLVFVGYMLIGHPVHADIVAALEGVGAGALWTTSGSIQVIYVRMVQGIGASILWITGSTVVGQISPDDESGRWLGSYNQVAAFSSLAGDVVGGLLLSMYDPLQSSVVFAILAAVTLGAFVLVYFNLRDDPGGGVDDPEAQSGVGTIKKLLKLPMLRSLVLFRLAFSVGKMAVIIFLPILASTEFGIGAFAIGWILAGGKITKALLQGYVGDLTDRIGDRAKFVAVGALVYGLGIALIPLSLPAEDAVGRFYLGYFGHGQELGGGFLVLFLAYAVMGIGDSIRLPASMALFVEEGETYDSVASAMSLRSISWKIGQTAGPLGVGLIKDFVGTVEAFLTASGFVVFATGLFWLTHTMSRSPGTDPTPGD</sequence>
<feature type="transmembrane region" description="Helical" evidence="6">
    <location>
        <begin position="311"/>
        <end position="330"/>
    </location>
</feature>
<comment type="subcellular location">
    <subcellularLocation>
        <location evidence="1">Membrane</location>
        <topology evidence="1">Multi-pass membrane protein</topology>
    </subcellularLocation>
</comment>
<accession>A0A0P7HWG4</accession>
<gene>
    <name evidence="8" type="ORF">SY89_02145</name>
</gene>
<dbReference type="PANTHER" id="PTHR23506:SF23">
    <property type="entry name" value="GH10249P"/>
    <property type="match status" value="1"/>
</dbReference>
<dbReference type="PATRIC" id="fig|699431.3.peg.2200"/>
<dbReference type="RefSeq" id="WP_054584024.1">
    <property type="nucleotide sequence ID" value="NZ_LGUC01000001.1"/>
</dbReference>
<evidence type="ECO:0000256" key="2">
    <source>
        <dbReference type="ARBA" id="ARBA00022448"/>
    </source>
</evidence>
<feature type="transmembrane region" description="Helical" evidence="6">
    <location>
        <begin position="16"/>
        <end position="40"/>
    </location>
</feature>
<feature type="transmembrane region" description="Helical" evidence="6">
    <location>
        <begin position="247"/>
        <end position="267"/>
    </location>
</feature>
<keyword evidence="2" id="KW-0813">Transport</keyword>
<evidence type="ECO:0000256" key="5">
    <source>
        <dbReference type="ARBA" id="ARBA00023136"/>
    </source>
</evidence>
<keyword evidence="9" id="KW-1185">Reference proteome</keyword>
<dbReference type="OrthoDB" id="214271at2157"/>
<keyword evidence="4 6" id="KW-1133">Transmembrane helix</keyword>
<keyword evidence="5 6" id="KW-0472">Membrane</keyword>
<feature type="transmembrane region" description="Helical" evidence="6">
    <location>
        <begin position="81"/>
        <end position="99"/>
    </location>
</feature>
<organism evidence="8 9">
    <name type="scientific">Halolamina pelagica</name>
    <dbReference type="NCBI Taxonomy" id="699431"/>
    <lineage>
        <taxon>Archaea</taxon>
        <taxon>Methanobacteriati</taxon>
        <taxon>Methanobacteriota</taxon>
        <taxon>Stenosarchaea group</taxon>
        <taxon>Halobacteria</taxon>
        <taxon>Halobacteriales</taxon>
        <taxon>Haloferacaceae</taxon>
    </lineage>
</organism>
<dbReference type="PROSITE" id="PS50850">
    <property type="entry name" value="MFS"/>
    <property type="match status" value="1"/>
</dbReference>
<feature type="transmembrane region" description="Helical" evidence="6">
    <location>
        <begin position="273"/>
        <end position="290"/>
    </location>
</feature>
<evidence type="ECO:0000256" key="6">
    <source>
        <dbReference type="SAM" id="Phobius"/>
    </source>
</evidence>
<evidence type="ECO:0000256" key="3">
    <source>
        <dbReference type="ARBA" id="ARBA00022692"/>
    </source>
</evidence>
<dbReference type="InterPro" id="IPR011701">
    <property type="entry name" value="MFS"/>
</dbReference>
<reference evidence="9" key="1">
    <citation type="submission" date="2013-11" db="EMBL/GenBank/DDBJ databases">
        <authorList>
            <person name="Hoang H.T."/>
            <person name="Killian M.L."/>
            <person name="Madson D.M."/>
            <person name="Arruda P.H.E."/>
            <person name="Sun D."/>
            <person name="Schwartz K.J."/>
            <person name="Yoon K."/>
        </authorList>
    </citation>
    <scope>NUCLEOTIDE SEQUENCE [LARGE SCALE GENOMIC DNA]</scope>
    <source>
        <strain evidence="9">CDK2</strain>
    </source>
</reference>
<feature type="transmembrane region" description="Helical" evidence="6">
    <location>
        <begin position="129"/>
        <end position="149"/>
    </location>
</feature>
<evidence type="ECO:0000256" key="1">
    <source>
        <dbReference type="ARBA" id="ARBA00004141"/>
    </source>
</evidence>
<protein>
    <submittedName>
        <fullName evidence="8">Multidrug resistance protein</fullName>
    </submittedName>
</protein>
<evidence type="ECO:0000259" key="7">
    <source>
        <dbReference type="PROSITE" id="PS50850"/>
    </source>
</evidence>
<feature type="transmembrane region" description="Helical" evidence="6">
    <location>
        <begin position="350"/>
        <end position="367"/>
    </location>
</feature>
<name>A0A0P7HWG4_9EURY</name>
<dbReference type="STRING" id="699431.SY89_02145"/>
<dbReference type="EMBL" id="LGUC01000001">
    <property type="protein sequence ID" value="KPN31400.1"/>
    <property type="molecule type" value="Genomic_DNA"/>
</dbReference>